<organism evidence="1 2">
    <name type="scientific">Bacillus gaemokensis</name>
    <dbReference type="NCBI Taxonomy" id="574375"/>
    <lineage>
        <taxon>Bacteria</taxon>
        <taxon>Bacillati</taxon>
        <taxon>Bacillota</taxon>
        <taxon>Bacilli</taxon>
        <taxon>Bacillales</taxon>
        <taxon>Bacillaceae</taxon>
        <taxon>Bacillus</taxon>
        <taxon>Bacillus cereus group</taxon>
    </lineage>
</organism>
<sequence>MTVDKMRVFMGRPILVDEDSQTYVYQPSMKEVVDMGEDLFQSLIMPYILTTDAVFTGADNEEELVRKWSIFELFFLKGDEGTTILDKAVFNSEGALEVLKHSLSYFLRADDIKVLEKRQKIVVNKSYLIDKNEFENLRKVIQGVLGRKDIEVEKPPKNMTKRQKDIWEKLQKGRRRKAEKDAVHLQDIANYVSFGGTSYIAPREIDEMTYFQFYNAYKSIIGMDTYRTAMQYKLSEKFDVKDDIKHWLETLKIGN</sequence>
<name>A0A073KBZ7_9BACI</name>
<reference evidence="1 2" key="1">
    <citation type="submission" date="2014-06" db="EMBL/GenBank/DDBJ databases">
        <title>Draft genome sequence of Bacillus gaemokensis JCM 15801 (MCCC 1A00707).</title>
        <authorList>
            <person name="Lai Q."/>
            <person name="Liu Y."/>
            <person name="Shao Z."/>
        </authorList>
    </citation>
    <scope>NUCLEOTIDE SEQUENCE [LARGE SCALE GENOMIC DNA]</scope>
    <source>
        <strain evidence="1 2">JCM 15801</strain>
    </source>
</reference>
<gene>
    <name evidence="1" type="ORF">BAGA_05885</name>
</gene>
<dbReference type="AlphaFoldDB" id="A0A073KBZ7"/>
<keyword evidence="2" id="KW-1185">Reference proteome</keyword>
<dbReference type="RefSeq" id="WP_033675046.1">
    <property type="nucleotide sequence ID" value="NZ_JOTM01000011.1"/>
</dbReference>
<evidence type="ECO:0000313" key="1">
    <source>
        <dbReference type="EMBL" id="KEK23947.1"/>
    </source>
</evidence>
<evidence type="ECO:0000313" key="2">
    <source>
        <dbReference type="Proteomes" id="UP000027778"/>
    </source>
</evidence>
<dbReference type="EMBL" id="JOTM01000011">
    <property type="protein sequence ID" value="KEK23947.1"/>
    <property type="molecule type" value="Genomic_DNA"/>
</dbReference>
<accession>A0A073KBZ7</accession>
<dbReference type="OrthoDB" id="1911073at2"/>
<dbReference type="Proteomes" id="UP000027778">
    <property type="component" value="Unassembled WGS sequence"/>
</dbReference>
<comment type="caution">
    <text evidence="1">The sequence shown here is derived from an EMBL/GenBank/DDBJ whole genome shotgun (WGS) entry which is preliminary data.</text>
</comment>
<proteinExistence type="predicted"/>
<protein>
    <submittedName>
        <fullName evidence="1">AMP-binding protein</fullName>
    </submittedName>
</protein>
<dbReference type="STRING" id="574375.AZF08_20125"/>